<gene>
    <name evidence="1" type="ORF">RISW2_09020</name>
</gene>
<dbReference type="NCBIfam" id="TIGR02215">
    <property type="entry name" value="phage_chp_gp8"/>
    <property type="match status" value="1"/>
</dbReference>
<comment type="caution">
    <text evidence="1">The sequence shown here is derived from an EMBL/GenBank/DDBJ whole genome shotgun (WGS) entry which is preliminary data.</text>
</comment>
<dbReference type="PATRIC" id="fig|1449351.3.peg.2857"/>
<name>X7F663_9RHOB</name>
<dbReference type="AlphaFoldDB" id="X7F663"/>
<sequence>MMLIEETAIAEDSLPLEALKRHLRLGTGFAVDGIEDPVLASFLRAALAAAEARTGKTILSRGFVLTLGDWTDPEGQPLGTAPVRAITQVTLIDRFGTADLVAAERYRLERDSQLPRLRPTASLLPSVPTGGAVEIRFVAGYADHFEDVPADLAQAVLLLAAHYYEYRDETALGQGCMPFGVTSLLARYRVARIGFAS</sequence>
<protein>
    <submittedName>
        <fullName evidence="1">Gene transfer agent protein</fullName>
    </submittedName>
</protein>
<proteinExistence type="predicted"/>
<dbReference type="RefSeq" id="WP_084615400.1">
    <property type="nucleotide sequence ID" value="NZ_JAME01000021.1"/>
</dbReference>
<accession>X7F663</accession>
<reference evidence="1 2" key="1">
    <citation type="submission" date="2014-01" db="EMBL/GenBank/DDBJ databases">
        <title>Roseivivax isoporae LMG 25204 Genome Sequencing.</title>
        <authorList>
            <person name="Lai Q."/>
            <person name="Li G."/>
            <person name="Shao Z."/>
        </authorList>
    </citation>
    <scope>NUCLEOTIDE SEQUENCE [LARGE SCALE GENOMIC DNA]</scope>
    <source>
        <strain evidence="1 2">LMG 25204</strain>
    </source>
</reference>
<dbReference type="Proteomes" id="UP000023430">
    <property type="component" value="Unassembled WGS sequence"/>
</dbReference>
<dbReference type="EMBL" id="JAME01000021">
    <property type="protein sequence ID" value="ETX28243.1"/>
    <property type="molecule type" value="Genomic_DNA"/>
</dbReference>
<dbReference type="Gene3D" id="1.10.3230.30">
    <property type="entry name" value="Phage gp6-like head-tail connector protein"/>
    <property type="match status" value="1"/>
</dbReference>
<organism evidence="1 2">
    <name type="scientific">Roseivivax isoporae LMG 25204</name>
    <dbReference type="NCBI Taxonomy" id="1449351"/>
    <lineage>
        <taxon>Bacteria</taxon>
        <taxon>Pseudomonadati</taxon>
        <taxon>Pseudomonadota</taxon>
        <taxon>Alphaproteobacteria</taxon>
        <taxon>Rhodobacterales</taxon>
        <taxon>Roseobacteraceae</taxon>
        <taxon>Roseivivax</taxon>
    </lineage>
</organism>
<dbReference type="NCBIfam" id="TIGR01560">
    <property type="entry name" value="put_DNA_pack"/>
    <property type="match status" value="1"/>
</dbReference>
<evidence type="ECO:0000313" key="2">
    <source>
        <dbReference type="Proteomes" id="UP000023430"/>
    </source>
</evidence>
<dbReference type="InterPro" id="IPR011738">
    <property type="entry name" value="Phage_CHP"/>
</dbReference>
<keyword evidence="2" id="KW-1185">Reference proteome</keyword>
<evidence type="ECO:0000313" key="1">
    <source>
        <dbReference type="EMBL" id="ETX28243.1"/>
    </source>
</evidence>
<dbReference type="OrthoDB" id="8478788at2"/>
<dbReference type="InterPro" id="IPR006450">
    <property type="entry name" value="Phage_HK97_gp6-like"/>
</dbReference>
<dbReference type="eggNOG" id="ENOG502Z7YN">
    <property type="taxonomic scope" value="Bacteria"/>
</dbReference>
<dbReference type="STRING" id="1449351.RISW2_09020"/>